<proteinExistence type="predicted"/>
<sequence length="61" mass="7165">MTLNRKKYQLTVKYKTTGREELLTFPHSVAMDAALNNLRRMQTVDWVKKGDKRTILEGIQK</sequence>
<accession>G2KMX5</accession>
<protein>
    <submittedName>
        <fullName evidence="1">Uncharacterized protein</fullName>
    </submittedName>
</protein>
<dbReference type="RefSeq" id="WP_014102130.1">
    <property type="nucleotide sequence ID" value="NC_016026.1"/>
</dbReference>
<organism evidence="1 2">
    <name type="scientific">Micavibrio aeruginosavorus (strain ARL-13)</name>
    <dbReference type="NCBI Taxonomy" id="856793"/>
    <lineage>
        <taxon>Bacteria</taxon>
        <taxon>Pseudomonadati</taxon>
        <taxon>Bdellovibrionota</taxon>
        <taxon>Bdellovibrionia</taxon>
        <taxon>Bdellovibrionales</taxon>
        <taxon>Pseudobdellovibrionaceae</taxon>
        <taxon>Micavibrio</taxon>
    </lineage>
</organism>
<dbReference type="STRING" id="856793.MICA_570"/>
<name>G2KMX5_MICAA</name>
<gene>
    <name evidence="1" type="ordered locus">MICA_570</name>
</gene>
<dbReference type="AlphaFoldDB" id="G2KMX5"/>
<dbReference type="EMBL" id="CP002382">
    <property type="protein sequence ID" value="AEP08907.1"/>
    <property type="molecule type" value="Genomic_DNA"/>
</dbReference>
<keyword evidence="2" id="KW-1185">Reference proteome</keyword>
<evidence type="ECO:0000313" key="1">
    <source>
        <dbReference type="EMBL" id="AEP08907.1"/>
    </source>
</evidence>
<reference evidence="1 2" key="1">
    <citation type="journal article" date="2011" name="BMC Genomics">
        <title>Genomic insights into an obligate epibiotic bacterial predator: Micavibrio aeruginosavorus ARL-13.</title>
        <authorList>
            <person name="Wang Z."/>
            <person name="Kadouri D."/>
            <person name="Wu M."/>
        </authorList>
    </citation>
    <scope>NUCLEOTIDE SEQUENCE [LARGE SCALE GENOMIC DNA]</scope>
    <source>
        <strain evidence="1 2">ARL-13</strain>
    </source>
</reference>
<dbReference type="Proteomes" id="UP000009286">
    <property type="component" value="Chromosome"/>
</dbReference>
<evidence type="ECO:0000313" key="2">
    <source>
        <dbReference type="Proteomes" id="UP000009286"/>
    </source>
</evidence>
<dbReference type="HOGENOM" id="CLU_2917412_0_0_5"/>
<dbReference type="KEGG" id="mai:MICA_570"/>